<dbReference type="GO" id="GO:0016787">
    <property type="term" value="F:hydrolase activity"/>
    <property type="evidence" value="ECO:0007669"/>
    <property type="project" value="UniProtKB-KW"/>
</dbReference>
<sequence>MTLQQCELYVSTYMTKRPLPHFVKPRDFDGESSSSKSKQKLVFEERTGSSEAHDPSVEGSSQPIVFNNPYTSLSIQQQRSRLPIFKNRNQILYLLEKYQTVVIVGETGCGKSTQLPQYLVETGWAYDNKKVCVTQPRRVSAITLAQRVAEERMSLLGNDVGYVVRFDECCSEKAPIKFVTDGILVREIMKDPLLSDYRDEAVPVSLEYQCRFLHKVKHVIFSVIMVDEAHERTIYTDIIIGLLRKIIARRPDLRIIISSATIDAELFRDFFNRNETKDPEKDTSTIISVEGRTYPVKIFYKKNPVADYLRETVNTVLKIHKLEAEGDILSFLTGQDEVESVCQMLRNESNQLKNYDRLWVLPMYGGLSFREQMKVFESSPAGTRKVIVATNIAEASVTIPGISYGKNALYLLRISRKSLLFDFVIDCGFMKLRALKPETGIESLIVVPISQASAEQRAGRAGRLKPGRAYRLYPEEEYVKLMPASIPELQKRKKEMENVYIFTIQLV</sequence>
<accession>A0A915KID7</accession>
<dbReference type="WBParaSite" id="nRc.2.0.1.t38508-RA">
    <property type="protein sequence ID" value="nRc.2.0.1.t38508-RA"/>
    <property type="gene ID" value="nRc.2.0.1.g38508"/>
</dbReference>
<keyword evidence="1" id="KW-0378">Hydrolase</keyword>
<dbReference type="PROSITE" id="PS51194">
    <property type="entry name" value="HELICASE_CTER"/>
    <property type="match status" value="1"/>
</dbReference>
<keyword evidence="5" id="KW-1185">Reference proteome</keyword>
<dbReference type="InterPro" id="IPR001650">
    <property type="entry name" value="Helicase_C-like"/>
</dbReference>
<dbReference type="PANTHER" id="PTHR18934">
    <property type="entry name" value="ATP-DEPENDENT RNA HELICASE"/>
    <property type="match status" value="1"/>
</dbReference>
<evidence type="ECO:0000259" key="4">
    <source>
        <dbReference type="PROSITE" id="PS51194"/>
    </source>
</evidence>
<dbReference type="GO" id="GO:0071013">
    <property type="term" value="C:catalytic step 2 spliceosome"/>
    <property type="evidence" value="ECO:0007669"/>
    <property type="project" value="TreeGrafter"/>
</dbReference>
<dbReference type="PROSITE" id="PS00690">
    <property type="entry name" value="DEAH_ATP_HELICASE"/>
    <property type="match status" value="1"/>
</dbReference>
<dbReference type="Pfam" id="PF00271">
    <property type="entry name" value="Helicase_C"/>
    <property type="match status" value="1"/>
</dbReference>
<dbReference type="SUPFAM" id="SSF52540">
    <property type="entry name" value="P-loop containing nucleoside triphosphate hydrolases"/>
    <property type="match status" value="1"/>
</dbReference>
<evidence type="ECO:0000256" key="1">
    <source>
        <dbReference type="ARBA" id="ARBA00022801"/>
    </source>
</evidence>
<dbReference type="PANTHER" id="PTHR18934:SF136">
    <property type="entry name" value="ATP-DEPENDENT RNA HELICASE DHX35-RELATED"/>
    <property type="match status" value="1"/>
</dbReference>
<feature type="region of interest" description="Disordered" evidence="2">
    <location>
        <begin position="21"/>
        <end position="63"/>
    </location>
</feature>
<evidence type="ECO:0000313" key="6">
    <source>
        <dbReference type="WBParaSite" id="nRc.2.0.1.t38508-RA"/>
    </source>
</evidence>
<dbReference type="PROSITE" id="PS51192">
    <property type="entry name" value="HELICASE_ATP_BIND_1"/>
    <property type="match status" value="1"/>
</dbReference>
<dbReference type="InterPro" id="IPR027417">
    <property type="entry name" value="P-loop_NTPase"/>
</dbReference>
<feature type="domain" description="Helicase C-terminal" evidence="4">
    <location>
        <begin position="314"/>
        <end position="507"/>
    </location>
</feature>
<dbReference type="SMART" id="SM00487">
    <property type="entry name" value="DEXDc"/>
    <property type="match status" value="1"/>
</dbReference>
<dbReference type="AlphaFoldDB" id="A0A915KID7"/>
<dbReference type="Proteomes" id="UP000887565">
    <property type="component" value="Unplaced"/>
</dbReference>
<evidence type="ECO:0000313" key="5">
    <source>
        <dbReference type="Proteomes" id="UP000887565"/>
    </source>
</evidence>
<dbReference type="OMA" id="PIMFPDF"/>
<organism evidence="5 6">
    <name type="scientific">Romanomermis culicivorax</name>
    <name type="common">Nematode worm</name>
    <dbReference type="NCBI Taxonomy" id="13658"/>
    <lineage>
        <taxon>Eukaryota</taxon>
        <taxon>Metazoa</taxon>
        <taxon>Ecdysozoa</taxon>
        <taxon>Nematoda</taxon>
        <taxon>Enoplea</taxon>
        <taxon>Dorylaimia</taxon>
        <taxon>Mermithida</taxon>
        <taxon>Mermithoidea</taxon>
        <taxon>Mermithidae</taxon>
        <taxon>Romanomermis</taxon>
    </lineage>
</organism>
<evidence type="ECO:0000259" key="3">
    <source>
        <dbReference type="PROSITE" id="PS51192"/>
    </source>
</evidence>
<dbReference type="CDD" id="cd18791">
    <property type="entry name" value="SF2_C_RHA"/>
    <property type="match status" value="1"/>
</dbReference>
<dbReference type="SMART" id="SM00490">
    <property type="entry name" value="HELICc"/>
    <property type="match status" value="1"/>
</dbReference>
<dbReference type="InterPro" id="IPR014001">
    <property type="entry name" value="Helicase_ATP-bd"/>
</dbReference>
<proteinExistence type="predicted"/>
<feature type="compositionally biased region" description="Basic and acidic residues" evidence="2">
    <location>
        <begin position="41"/>
        <end position="56"/>
    </location>
</feature>
<dbReference type="GO" id="GO:0004386">
    <property type="term" value="F:helicase activity"/>
    <property type="evidence" value="ECO:0007669"/>
    <property type="project" value="TreeGrafter"/>
</dbReference>
<feature type="domain" description="Helicase ATP-binding" evidence="3">
    <location>
        <begin position="92"/>
        <end position="280"/>
    </location>
</feature>
<reference evidence="6" key="1">
    <citation type="submission" date="2022-11" db="UniProtKB">
        <authorList>
            <consortium name="WormBaseParasite"/>
        </authorList>
    </citation>
    <scope>IDENTIFICATION</scope>
</reference>
<protein>
    <submittedName>
        <fullName evidence="6">ATP-dependent RNA helicase DHX35</fullName>
    </submittedName>
</protein>
<dbReference type="InterPro" id="IPR002464">
    <property type="entry name" value="DNA/RNA_helicase_DEAH_CS"/>
</dbReference>
<evidence type="ECO:0000256" key="2">
    <source>
        <dbReference type="SAM" id="MobiDB-lite"/>
    </source>
</evidence>
<dbReference type="Gene3D" id="3.40.50.300">
    <property type="entry name" value="P-loop containing nucleotide triphosphate hydrolases"/>
    <property type="match status" value="2"/>
</dbReference>
<dbReference type="GO" id="GO:0003723">
    <property type="term" value="F:RNA binding"/>
    <property type="evidence" value="ECO:0007669"/>
    <property type="project" value="TreeGrafter"/>
</dbReference>
<name>A0A915KID7_ROMCU</name>